<evidence type="ECO:0000313" key="3">
    <source>
        <dbReference type="EMBL" id="KAF9605712.1"/>
    </source>
</evidence>
<dbReference type="OrthoDB" id="604226at2759"/>
<feature type="domain" description="Ubiquitin-like" evidence="2">
    <location>
        <begin position="284"/>
        <end position="342"/>
    </location>
</feature>
<dbReference type="Gene3D" id="3.10.20.90">
    <property type="entry name" value="Phosphatidylinositol 3-kinase Catalytic Subunit, Chain A, domain 1"/>
    <property type="match status" value="3"/>
</dbReference>
<dbReference type="PROSITE" id="PS00299">
    <property type="entry name" value="UBIQUITIN_1"/>
    <property type="match status" value="1"/>
</dbReference>
<dbReference type="InterPro" id="IPR050158">
    <property type="entry name" value="Ubiquitin_ubiquitin-like"/>
</dbReference>
<protein>
    <recommendedName>
        <fullName evidence="2">Ubiquitin-like domain-containing protein</fullName>
    </recommendedName>
</protein>
<evidence type="ECO:0000256" key="1">
    <source>
        <dbReference type="ARBA" id="ARBA00022499"/>
    </source>
</evidence>
<dbReference type="InterPro" id="IPR029071">
    <property type="entry name" value="Ubiquitin-like_domsf"/>
</dbReference>
<dbReference type="EMBL" id="JADFTS010000005">
    <property type="protein sequence ID" value="KAF9605712.1"/>
    <property type="molecule type" value="Genomic_DNA"/>
</dbReference>
<feature type="domain" description="Ubiquitin-like" evidence="2">
    <location>
        <begin position="131"/>
        <end position="202"/>
    </location>
</feature>
<proteinExistence type="predicted"/>
<evidence type="ECO:0000259" key="2">
    <source>
        <dbReference type="PROSITE" id="PS50053"/>
    </source>
</evidence>
<sequence length="377" mass="42863">MVCDFAQKLAFQINAWTKFKDLKAMVETTFGVPSGQQLRDAWTKFKDLKAMVETTFGVPSGQHYDLDFYNFNTISDVKGVIAKRLGIPLEIQTLIYDGKALTDEKVLKDCKIPMNTTLFFILSQEYASEELNIVINGMRAGEDFEFIAKSSYSIFDIKVIVDSKIGIPVNLQELVVYRFGIMKNWKTLSDYNMGSDSILSVLAINHRVDIRVRKSTKEDVNDTVVVAATSFELLEDILDTIPYELDNVFCQPSLFLDDIRLEENKSLVYYNIGSGTLLKFDRLIQINVGIPSDESVVIDIRPSHTIDEVKDKIELLCGISKEIQVLIHLNDEVLNACTLEDYECRLGSLWALRWICWGVSCSFYWPSYLGSLGQKEN</sequence>
<evidence type="ECO:0000313" key="4">
    <source>
        <dbReference type="Proteomes" id="UP000631114"/>
    </source>
</evidence>
<dbReference type="InterPro" id="IPR000626">
    <property type="entry name" value="Ubiquitin-like_dom"/>
</dbReference>
<dbReference type="InterPro" id="IPR019954">
    <property type="entry name" value="Ubiquitin_CS"/>
</dbReference>
<keyword evidence="1" id="KW-1017">Isopeptide bond</keyword>
<dbReference type="CDD" id="cd17039">
    <property type="entry name" value="Ubl_ubiquitin_like"/>
    <property type="match status" value="3"/>
</dbReference>
<dbReference type="Pfam" id="PF14560">
    <property type="entry name" value="Ubiquitin_2"/>
    <property type="match status" value="1"/>
</dbReference>
<keyword evidence="4" id="KW-1185">Reference proteome</keyword>
<comment type="caution">
    <text evidence="3">The sequence shown here is derived from an EMBL/GenBank/DDBJ whole genome shotgun (WGS) entry which is preliminary data.</text>
</comment>
<dbReference type="PANTHER" id="PTHR10666">
    <property type="entry name" value="UBIQUITIN"/>
    <property type="match status" value="1"/>
</dbReference>
<reference evidence="3 4" key="1">
    <citation type="submission" date="2020-10" db="EMBL/GenBank/DDBJ databases">
        <title>The Coptis chinensis genome and diversification of protoberbering-type alkaloids.</title>
        <authorList>
            <person name="Wang B."/>
            <person name="Shu S."/>
            <person name="Song C."/>
            <person name="Liu Y."/>
        </authorList>
    </citation>
    <scope>NUCLEOTIDE SEQUENCE [LARGE SCALE GENOMIC DNA]</scope>
    <source>
        <strain evidence="3">HL-2020</strain>
        <tissue evidence="3">Leaf</tissue>
    </source>
</reference>
<dbReference type="Pfam" id="PF00240">
    <property type="entry name" value="ubiquitin"/>
    <property type="match status" value="2"/>
</dbReference>
<dbReference type="Proteomes" id="UP000631114">
    <property type="component" value="Unassembled WGS sequence"/>
</dbReference>
<dbReference type="SMART" id="SM00213">
    <property type="entry name" value="UBQ"/>
    <property type="match status" value="3"/>
</dbReference>
<accession>A0A835HWY6</accession>
<dbReference type="SUPFAM" id="SSF54236">
    <property type="entry name" value="Ubiquitin-like"/>
    <property type="match status" value="3"/>
</dbReference>
<dbReference type="GO" id="GO:0003729">
    <property type="term" value="F:mRNA binding"/>
    <property type="evidence" value="ECO:0007669"/>
    <property type="project" value="UniProtKB-ARBA"/>
</dbReference>
<name>A0A835HWY6_9MAGN</name>
<feature type="domain" description="Ubiquitin-like" evidence="2">
    <location>
        <begin position="52"/>
        <end position="127"/>
    </location>
</feature>
<dbReference type="AlphaFoldDB" id="A0A835HWY6"/>
<organism evidence="3 4">
    <name type="scientific">Coptis chinensis</name>
    <dbReference type="NCBI Taxonomy" id="261450"/>
    <lineage>
        <taxon>Eukaryota</taxon>
        <taxon>Viridiplantae</taxon>
        <taxon>Streptophyta</taxon>
        <taxon>Embryophyta</taxon>
        <taxon>Tracheophyta</taxon>
        <taxon>Spermatophyta</taxon>
        <taxon>Magnoliopsida</taxon>
        <taxon>Ranunculales</taxon>
        <taxon>Ranunculaceae</taxon>
        <taxon>Coptidoideae</taxon>
        <taxon>Coptis</taxon>
    </lineage>
</organism>
<gene>
    <name evidence="3" type="ORF">IFM89_018055</name>
</gene>
<dbReference type="PROSITE" id="PS50053">
    <property type="entry name" value="UBIQUITIN_2"/>
    <property type="match status" value="3"/>
</dbReference>